<protein>
    <submittedName>
        <fullName evidence="1">Uncharacterized protein</fullName>
    </submittedName>
</protein>
<dbReference type="Proteomes" id="UP001155604">
    <property type="component" value="Unassembled WGS sequence"/>
</dbReference>
<sequence length="93" mass="10631">MLLTIDRVSKKDFDTKGIVRINFSRTMIKEKKEEIIGEFKKRGFMGGITGELKICGGFDGHGNEFVLFDTARYTHTEALDWIKKHAYETSGLN</sequence>
<gene>
    <name evidence="1" type="ORF">NE536_01580</name>
</gene>
<comment type="caution">
    <text evidence="1">The sequence shown here is derived from an EMBL/GenBank/DDBJ whole genome shotgun (WGS) entry which is preliminary data.</text>
</comment>
<dbReference type="EMBL" id="JAMTCC010000002">
    <property type="protein sequence ID" value="MCT7944060.1"/>
    <property type="molecule type" value="Genomic_DNA"/>
</dbReference>
<reference evidence="1" key="1">
    <citation type="journal article" date="2023" name="Int. J. Syst. Evol. Microbiol.">
        <title>&lt;i&gt;Shewanella septentrionalis&lt;/i&gt; sp. nov. and &lt;i&gt;Shewanella holmiensis&lt;/i&gt; sp. nov., isolated from Baltic Sea water and sediments.</title>
        <authorList>
            <person name="Martin-Rodriguez A.J."/>
            <person name="Thorell K."/>
            <person name="Joffre E."/>
            <person name="Jensie-Markopoulos S."/>
            <person name="Moore E.R.B."/>
            <person name="Sjoling A."/>
        </authorList>
    </citation>
    <scope>NUCLEOTIDE SEQUENCE</scope>
    <source>
        <strain evidence="1">SP1W3</strain>
    </source>
</reference>
<keyword evidence="2" id="KW-1185">Reference proteome</keyword>
<name>A0A9X3AWV0_9GAMM</name>
<organism evidence="1 2">
    <name type="scientific">Shewanella septentrionalis</name>
    <dbReference type="NCBI Taxonomy" id="2952223"/>
    <lineage>
        <taxon>Bacteria</taxon>
        <taxon>Pseudomonadati</taxon>
        <taxon>Pseudomonadota</taxon>
        <taxon>Gammaproteobacteria</taxon>
        <taxon>Alteromonadales</taxon>
        <taxon>Shewanellaceae</taxon>
        <taxon>Shewanella</taxon>
    </lineage>
</organism>
<proteinExistence type="predicted"/>
<dbReference type="AlphaFoldDB" id="A0A9X3AWV0"/>
<evidence type="ECO:0000313" key="2">
    <source>
        <dbReference type="Proteomes" id="UP001155604"/>
    </source>
</evidence>
<accession>A0A9X3AWV0</accession>
<dbReference type="RefSeq" id="WP_261271575.1">
    <property type="nucleotide sequence ID" value="NZ_JAMTCC010000002.1"/>
</dbReference>
<evidence type="ECO:0000313" key="1">
    <source>
        <dbReference type="EMBL" id="MCT7944060.1"/>
    </source>
</evidence>